<evidence type="ECO:0000256" key="2">
    <source>
        <dbReference type="ARBA" id="ARBA00022475"/>
    </source>
</evidence>
<evidence type="ECO:0000259" key="8">
    <source>
        <dbReference type="Pfam" id="PF02687"/>
    </source>
</evidence>
<dbReference type="GO" id="GO:0005886">
    <property type="term" value="C:plasma membrane"/>
    <property type="evidence" value="ECO:0007669"/>
    <property type="project" value="UniProtKB-SubCell"/>
</dbReference>
<evidence type="ECO:0000256" key="6">
    <source>
        <dbReference type="ARBA" id="ARBA00038076"/>
    </source>
</evidence>
<dbReference type="InterPro" id="IPR003838">
    <property type="entry name" value="ABC3_permease_C"/>
</dbReference>
<keyword evidence="5 7" id="KW-0472">Membrane</keyword>
<dbReference type="AlphaFoldDB" id="A0A810MZD8"/>
<sequence>MTAGDLLRTAMVGLLGRPLRSALAMLGVALGIAALTGLTGVAASNRAALLAELDRMGADLIVVEPGAGPDGTTVPLPETAPAMIRRMAGVDRVGVVEQVPEGLRVYRTDLVPPGEHNGLGVIAARTDLLDAIGTGLRAGSWFAPGARPLPVTVLGATAADRLGVHDVGGRVWIGGSWYAVVGILNPVPLAGGVDAAAILPADWARAHLPPPADPDRTIAAVYVRGGDGDATAVRPLLAATVDPGGGRASVSALSELADARGATDATLTTLSLALTGIALLVGGVGIANTMVVSVVERRGEIGLRRALGAMPRHIATQFLVEALTLGAAGGIAGAAVGVAAAAVLALATGAPAVVEPLALVGGPLLSSTVGGLAGLHAATRAARMPATDALRVG</sequence>
<protein>
    <submittedName>
        <fullName evidence="10">ABC transporter permease</fullName>
    </submittedName>
</protein>
<reference evidence="10" key="1">
    <citation type="submission" date="2020-08" db="EMBL/GenBank/DDBJ databases">
        <title>Whole genome shotgun sequence of Polymorphospora rubra NBRC 101157.</title>
        <authorList>
            <person name="Komaki H."/>
            <person name="Tamura T."/>
        </authorList>
    </citation>
    <scope>NUCLEOTIDE SEQUENCE</scope>
    <source>
        <strain evidence="10">NBRC 101157</strain>
    </source>
</reference>
<name>A0A810MZD8_9ACTN</name>
<dbReference type="PANTHER" id="PTHR30572:SF4">
    <property type="entry name" value="ABC TRANSPORTER PERMEASE YTRF"/>
    <property type="match status" value="1"/>
</dbReference>
<evidence type="ECO:0000256" key="4">
    <source>
        <dbReference type="ARBA" id="ARBA00022989"/>
    </source>
</evidence>
<keyword evidence="2" id="KW-1003">Cell membrane</keyword>
<dbReference type="GO" id="GO:0022857">
    <property type="term" value="F:transmembrane transporter activity"/>
    <property type="evidence" value="ECO:0007669"/>
    <property type="project" value="TreeGrafter"/>
</dbReference>
<keyword evidence="11" id="KW-1185">Reference proteome</keyword>
<evidence type="ECO:0000256" key="5">
    <source>
        <dbReference type="ARBA" id="ARBA00023136"/>
    </source>
</evidence>
<evidence type="ECO:0000259" key="9">
    <source>
        <dbReference type="Pfam" id="PF12704"/>
    </source>
</evidence>
<dbReference type="Pfam" id="PF02687">
    <property type="entry name" value="FtsX"/>
    <property type="match status" value="1"/>
</dbReference>
<evidence type="ECO:0000256" key="7">
    <source>
        <dbReference type="SAM" id="Phobius"/>
    </source>
</evidence>
<organism evidence="10 11">
    <name type="scientific">Polymorphospora rubra</name>
    <dbReference type="NCBI Taxonomy" id="338584"/>
    <lineage>
        <taxon>Bacteria</taxon>
        <taxon>Bacillati</taxon>
        <taxon>Actinomycetota</taxon>
        <taxon>Actinomycetes</taxon>
        <taxon>Micromonosporales</taxon>
        <taxon>Micromonosporaceae</taxon>
        <taxon>Polymorphospora</taxon>
    </lineage>
</organism>
<gene>
    <name evidence="10" type="ORF">Prubr_19540</name>
</gene>
<dbReference type="InterPro" id="IPR050250">
    <property type="entry name" value="Macrolide_Exporter_MacB"/>
</dbReference>
<feature type="transmembrane region" description="Helical" evidence="7">
    <location>
        <begin position="357"/>
        <end position="375"/>
    </location>
</feature>
<proteinExistence type="inferred from homology"/>
<evidence type="ECO:0000256" key="1">
    <source>
        <dbReference type="ARBA" id="ARBA00004651"/>
    </source>
</evidence>
<dbReference type="Proteomes" id="UP000680866">
    <property type="component" value="Chromosome"/>
</dbReference>
<dbReference type="PANTHER" id="PTHR30572">
    <property type="entry name" value="MEMBRANE COMPONENT OF TRANSPORTER-RELATED"/>
    <property type="match status" value="1"/>
</dbReference>
<feature type="transmembrane region" description="Helical" evidence="7">
    <location>
        <begin position="318"/>
        <end position="345"/>
    </location>
</feature>
<evidence type="ECO:0000313" key="11">
    <source>
        <dbReference type="Proteomes" id="UP000680866"/>
    </source>
</evidence>
<dbReference type="KEGG" id="pry:Prubr_19540"/>
<evidence type="ECO:0000313" key="10">
    <source>
        <dbReference type="EMBL" id="BCJ64933.1"/>
    </source>
</evidence>
<dbReference type="InterPro" id="IPR025857">
    <property type="entry name" value="MacB_PCD"/>
</dbReference>
<dbReference type="Pfam" id="PF12704">
    <property type="entry name" value="MacB_PCD"/>
    <property type="match status" value="1"/>
</dbReference>
<keyword evidence="4 7" id="KW-1133">Transmembrane helix</keyword>
<dbReference type="EMBL" id="AP023359">
    <property type="protein sequence ID" value="BCJ64933.1"/>
    <property type="molecule type" value="Genomic_DNA"/>
</dbReference>
<feature type="transmembrane region" description="Helical" evidence="7">
    <location>
        <begin position="21"/>
        <end position="43"/>
    </location>
</feature>
<feature type="domain" description="ABC3 transporter permease C-terminal" evidence="8">
    <location>
        <begin position="274"/>
        <end position="385"/>
    </location>
</feature>
<comment type="similarity">
    <text evidence="6">Belongs to the ABC-4 integral membrane protein family.</text>
</comment>
<evidence type="ECO:0000256" key="3">
    <source>
        <dbReference type="ARBA" id="ARBA00022692"/>
    </source>
</evidence>
<accession>A0A810MZD8</accession>
<dbReference type="RefSeq" id="WP_212824006.1">
    <property type="nucleotide sequence ID" value="NZ_AP023359.1"/>
</dbReference>
<comment type="subcellular location">
    <subcellularLocation>
        <location evidence="1">Cell membrane</location>
        <topology evidence="1">Multi-pass membrane protein</topology>
    </subcellularLocation>
</comment>
<keyword evidence="3 7" id="KW-0812">Transmembrane</keyword>
<feature type="transmembrane region" description="Helical" evidence="7">
    <location>
        <begin position="270"/>
        <end position="295"/>
    </location>
</feature>
<feature type="domain" description="MacB-like periplasmic core" evidence="9">
    <location>
        <begin position="21"/>
        <end position="231"/>
    </location>
</feature>